<keyword evidence="6 11" id="KW-0964">Secreted</keyword>
<comment type="cofactor">
    <cofactor evidence="14">
        <name>Mg(2+)</name>
        <dbReference type="ChEBI" id="CHEBI:18420"/>
    </cofactor>
    <text evidence="14">Mg(2+) is required for catalysis and for stabilizing the dimer.</text>
</comment>
<evidence type="ECO:0000256" key="9">
    <source>
        <dbReference type="ARBA" id="ARBA00023152"/>
    </source>
</evidence>
<feature type="binding site" evidence="13">
    <location>
        <position position="284"/>
    </location>
    <ligand>
        <name>substrate</name>
    </ligand>
</feature>
<dbReference type="InterPro" id="IPR036849">
    <property type="entry name" value="Enolase-like_C_sf"/>
</dbReference>
<evidence type="ECO:0000256" key="12">
    <source>
        <dbReference type="PIRSR" id="PIRSR001400-1"/>
    </source>
</evidence>
<dbReference type="GO" id="GO:0006096">
    <property type="term" value="P:glycolytic process"/>
    <property type="evidence" value="ECO:0007669"/>
    <property type="project" value="UniProtKB-UniRule"/>
</dbReference>
<dbReference type="FunFam" id="3.20.20.120:FF:000001">
    <property type="entry name" value="Enolase"/>
    <property type="match status" value="1"/>
</dbReference>
<feature type="binding site" evidence="13">
    <location>
        <position position="311"/>
    </location>
    <ligand>
        <name>substrate</name>
    </ligand>
</feature>
<dbReference type="GO" id="GO:0005576">
    <property type="term" value="C:extracellular region"/>
    <property type="evidence" value="ECO:0007669"/>
    <property type="project" value="UniProtKB-SubCell"/>
</dbReference>
<accession>A0A6L5YD66</accession>
<feature type="binding site" evidence="13">
    <location>
        <position position="154"/>
    </location>
    <ligand>
        <name>substrate</name>
    </ligand>
</feature>
<comment type="pathway">
    <text evidence="1 11">Carbohydrate degradation; glycolysis; pyruvate from D-glyceraldehyde 3-phosphate: step 4/5.</text>
</comment>
<keyword evidence="10 11" id="KW-0456">Lyase</keyword>
<evidence type="ECO:0000256" key="1">
    <source>
        <dbReference type="ARBA" id="ARBA00005031"/>
    </source>
</evidence>
<dbReference type="InterPro" id="IPR000941">
    <property type="entry name" value="Enolase"/>
</dbReference>
<dbReference type="GO" id="GO:0000287">
    <property type="term" value="F:magnesium ion binding"/>
    <property type="evidence" value="ECO:0007669"/>
    <property type="project" value="UniProtKB-UniRule"/>
</dbReference>
<dbReference type="EC" id="4.2.1.11" evidence="3 11"/>
<evidence type="ECO:0000256" key="6">
    <source>
        <dbReference type="ARBA" id="ARBA00022525"/>
    </source>
</evidence>
<dbReference type="NCBIfam" id="TIGR01060">
    <property type="entry name" value="eno"/>
    <property type="match status" value="1"/>
</dbReference>
<keyword evidence="17" id="KW-0670">Pyruvate</keyword>
<gene>
    <name evidence="11" type="primary">eno</name>
    <name evidence="17" type="ORF">FYJ74_05650</name>
</gene>
<evidence type="ECO:0000259" key="16">
    <source>
        <dbReference type="SMART" id="SM01193"/>
    </source>
</evidence>
<keyword evidence="9 11" id="KW-0324">Glycolysis</keyword>
<feature type="domain" description="Enolase C-terminal TIM barrel" evidence="15">
    <location>
        <begin position="138"/>
        <end position="424"/>
    </location>
</feature>
<dbReference type="SUPFAM" id="SSF51604">
    <property type="entry name" value="Enolase C-terminal domain-like"/>
    <property type="match status" value="1"/>
</dbReference>
<evidence type="ECO:0000256" key="11">
    <source>
        <dbReference type="HAMAP-Rule" id="MF_00318"/>
    </source>
</evidence>
<dbReference type="HAMAP" id="MF_00318">
    <property type="entry name" value="Enolase"/>
    <property type="match status" value="1"/>
</dbReference>
<dbReference type="InterPro" id="IPR020810">
    <property type="entry name" value="Enolase_C"/>
</dbReference>
<dbReference type="RefSeq" id="WP_154528616.1">
    <property type="nucleotide sequence ID" value="NZ_VUNH01000005.1"/>
</dbReference>
<dbReference type="SFLD" id="SFLDF00002">
    <property type="entry name" value="enolase"/>
    <property type="match status" value="1"/>
</dbReference>
<dbReference type="InterPro" id="IPR020809">
    <property type="entry name" value="Enolase_CS"/>
</dbReference>
<dbReference type="Gene3D" id="3.20.20.120">
    <property type="entry name" value="Enolase-like C-terminal domain"/>
    <property type="match status" value="1"/>
</dbReference>
<dbReference type="PROSITE" id="PS00164">
    <property type="entry name" value="ENOLASE"/>
    <property type="match status" value="1"/>
</dbReference>
<evidence type="ECO:0000256" key="3">
    <source>
        <dbReference type="ARBA" id="ARBA00012058"/>
    </source>
</evidence>
<feature type="binding site" evidence="11">
    <location>
        <position position="162"/>
    </location>
    <ligand>
        <name>(2R)-2-phosphoglycerate</name>
        <dbReference type="ChEBI" id="CHEBI:58289"/>
    </ligand>
</feature>
<feature type="binding site" evidence="13">
    <location>
        <begin position="363"/>
        <end position="366"/>
    </location>
    <ligand>
        <name>substrate</name>
    </ligand>
</feature>
<dbReference type="SFLD" id="SFLDG00178">
    <property type="entry name" value="enolase"/>
    <property type="match status" value="1"/>
</dbReference>
<evidence type="ECO:0000256" key="7">
    <source>
        <dbReference type="ARBA" id="ARBA00022723"/>
    </source>
</evidence>
<dbReference type="EMBL" id="VUNH01000005">
    <property type="protein sequence ID" value="MST55517.1"/>
    <property type="molecule type" value="Genomic_DNA"/>
</dbReference>
<evidence type="ECO:0000256" key="13">
    <source>
        <dbReference type="PIRSR" id="PIRSR001400-2"/>
    </source>
</evidence>
<organism evidence="17 18">
    <name type="scientific">Pyramidobacter porci</name>
    <dbReference type="NCBI Taxonomy" id="2605789"/>
    <lineage>
        <taxon>Bacteria</taxon>
        <taxon>Thermotogati</taxon>
        <taxon>Synergistota</taxon>
        <taxon>Synergistia</taxon>
        <taxon>Synergistales</taxon>
        <taxon>Dethiosulfovibrionaceae</taxon>
        <taxon>Pyramidobacter</taxon>
    </lineage>
</organism>
<comment type="subcellular location">
    <subcellularLocation>
        <location evidence="11">Cytoplasm</location>
    </subcellularLocation>
    <subcellularLocation>
        <location evidence="11">Secreted</location>
    </subcellularLocation>
    <subcellularLocation>
        <location evidence="11">Cell surface</location>
    </subcellularLocation>
    <text evidence="11">Fractions of enolase are present in both the cytoplasm and on the cell surface.</text>
</comment>
<feature type="binding site" evidence="11 14">
    <location>
        <position position="241"/>
    </location>
    <ligand>
        <name>Mg(2+)</name>
        <dbReference type="ChEBI" id="CHEBI:18420"/>
    </ligand>
</feature>
<evidence type="ECO:0000256" key="14">
    <source>
        <dbReference type="PIRSR" id="PIRSR001400-3"/>
    </source>
</evidence>
<evidence type="ECO:0000256" key="10">
    <source>
        <dbReference type="ARBA" id="ARBA00023239"/>
    </source>
</evidence>
<dbReference type="GO" id="GO:0000015">
    <property type="term" value="C:phosphopyruvate hydratase complex"/>
    <property type="evidence" value="ECO:0007669"/>
    <property type="project" value="InterPro"/>
</dbReference>
<keyword evidence="7 11" id="KW-0479">Metal-binding</keyword>
<feature type="binding site" evidence="11 14">
    <location>
        <position position="284"/>
    </location>
    <ligand>
        <name>Mg(2+)</name>
        <dbReference type="ChEBI" id="CHEBI:18420"/>
    </ligand>
</feature>
<feature type="binding site" evidence="11">
    <location>
        <position position="336"/>
    </location>
    <ligand>
        <name>(2R)-2-phosphoglycerate</name>
        <dbReference type="ChEBI" id="CHEBI:58289"/>
    </ligand>
</feature>
<evidence type="ECO:0000259" key="15">
    <source>
        <dbReference type="SMART" id="SM01192"/>
    </source>
</evidence>
<feature type="binding site" evidence="11">
    <location>
        <position position="366"/>
    </location>
    <ligand>
        <name>(2R)-2-phosphoglycerate</name>
        <dbReference type="ChEBI" id="CHEBI:58289"/>
    </ligand>
</feature>
<dbReference type="Proteomes" id="UP000473699">
    <property type="component" value="Unassembled WGS sequence"/>
</dbReference>
<comment type="caution">
    <text evidence="17">The sequence shown here is derived from an EMBL/GenBank/DDBJ whole genome shotgun (WGS) entry which is preliminary data.</text>
</comment>
<dbReference type="PANTHER" id="PTHR11902:SF1">
    <property type="entry name" value="ENOLASE"/>
    <property type="match status" value="1"/>
</dbReference>
<evidence type="ECO:0000256" key="8">
    <source>
        <dbReference type="ARBA" id="ARBA00022842"/>
    </source>
</evidence>
<dbReference type="Gene3D" id="3.30.390.10">
    <property type="entry name" value="Enolase-like, N-terminal domain"/>
    <property type="match status" value="1"/>
</dbReference>
<dbReference type="Pfam" id="PF00113">
    <property type="entry name" value="Enolase_C"/>
    <property type="match status" value="1"/>
</dbReference>
<proteinExistence type="inferred from homology"/>
<feature type="binding site" evidence="13">
    <location>
        <position position="387"/>
    </location>
    <ligand>
        <name>substrate</name>
    </ligand>
</feature>
<feature type="binding site" evidence="13">
    <location>
        <position position="163"/>
    </location>
    <ligand>
        <name>substrate</name>
    </ligand>
</feature>
<comment type="similarity">
    <text evidence="2 11">Belongs to the enolase family.</text>
</comment>
<comment type="cofactor">
    <cofactor evidence="11">
        <name>Mg(2+)</name>
        <dbReference type="ChEBI" id="CHEBI:18420"/>
    </cofactor>
    <text evidence="11">Binds a second Mg(2+) ion via substrate during catalysis.</text>
</comment>
<sequence>MSAIVGVHAREILDSRGNPTVEVEIGLETGEIARAGVPSGASTGTFEAVELRDGGSRYGGKGVLNAVKNVNDVIAPEICGMDSDDLRAVDRAMLDLDGTPSKGRLGANAILGVSMAVTRAAAMNHDMVLWDYIGGMNAKTLPAPMMNVINGGAHADNNLDIQEFMIVPHGAESFREALRMGAETYHALKKILVKEGFSTGLGDEGGFAPNFSSNRMGFEYLVKAIEAAGYEPGTQISIACDVAISELYSEGKYHFKGEGRDFTAAELADYYAQLCADFPIVSIEDGMNEEDWDGWKLLTEKIGGSVQLVGDDLFVTNPERLAKGIESGAANSILIKLNQIGSVSETLDVIAMARGAGYSWVVSHRSGETDDSFIADLAVATAAGQIKTGAPARMDRIAKYNQLLRIEEALEGEAPYAGLSAFRCAR</sequence>
<dbReference type="UniPathway" id="UPA00109">
    <property type="reaction ID" value="UER00187"/>
</dbReference>
<keyword evidence="18" id="KW-1185">Reference proteome</keyword>
<evidence type="ECO:0000256" key="2">
    <source>
        <dbReference type="ARBA" id="ARBA00009604"/>
    </source>
</evidence>
<dbReference type="SMART" id="SM01192">
    <property type="entry name" value="Enolase_C"/>
    <property type="match status" value="1"/>
</dbReference>
<dbReference type="AlphaFoldDB" id="A0A6L5YD66"/>
<feature type="active site" description="Proton acceptor" evidence="11 12">
    <location>
        <position position="336"/>
    </location>
</feature>
<feature type="binding site" evidence="11">
    <location>
        <position position="365"/>
    </location>
    <ligand>
        <name>(2R)-2-phosphoglycerate</name>
        <dbReference type="ChEBI" id="CHEBI:58289"/>
    </ligand>
</feature>
<feature type="binding site" evidence="11">
    <location>
        <position position="387"/>
    </location>
    <ligand>
        <name>(2R)-2-phosphoglycerate</name>
        <dbReference type="ChEBI" id="CHEBI:58289"/>
    </ligand>
</feature>
<evidence type="ECO:0000313" key="17">
    <source>
        <dbReference type="EMBL" id="MST55517.1"/>
    </source>
</evidence>
<dbReference type="GO" id="GO:0004634">
    <property type="term" value="F:phosphopyruvate hydratase activity"/>
    <property type="evidence" value="ECO:0007669"/>
    <property type="project" value="UniProtKB-UniRule"/>
</dbReference>
<dbReference type="GO" id="GO:0009986">
    <property type="term" value="C:cell surface"/>
    <property type="evidence" value="ECO:0007669"/>
    <property type="project" value="UniProtKB-SubCell"/>
</dbReference>
<dbReference type="SUPFAM" id="SSF54826">
    <property type="entry name" value="Enolase N-terminal domain-like"/>
    <property type="match status" value="1"/>
</dbReference>
<keyword evidence="8 11" id="KW-0460">Magnesium</keyword>
<feature type="domain" description="Enolase N-terminal" evidence="16">
    <location>
        <begin position="4"/>
        <end position="133"/>
    </location>
</feature>
<evidence type="ECO:0000313" key="18">
    <source>
        <dbReference type="Proteomes" id="UP000473699"/>
    </source>
</evidence>
<dbReference type="SMART" id="SM01193">
    <property type="entry name" value="Enolase_N"/>
    <property type="match status" value="1"/>
</dbReference>
<dbReference type="CDD" id="cd03313">
    <property type="entry name" value="enolase"/>
    <property type="match status" value="1"/>
</dbReference>
<feature type="binding site" evidence="11 14">
    <location>
        <position position="311"/>
    </location>
    <ligand>
        <name>Mg(2+)</name>
        <dbReference type="ChEBI" id="CHEBI:18420"/>
    </ligand>
</feature>
<protein>
    <recommendedName>
        <fullName evidence="4 11">Enolase</fullName>
        <ecNumber evidence="3 11">4.2.1.11</ecNumber>
    </recommendedName>
    <alternativeName>
        <fullName evidence="11">2-phospho-D-glycerate hydro-lyase</fullName>
    </alternativeName>
    <alternativeName>
        <fullName evidence="11">2-phosphoglycerate dehydratase</fullName>
    </alternativeName>
</protein>
<dbReference type="SFLD" id="SFLDS00001">
    <property type="entry name" value="Enolase"/>
    <property type="match status" value="1"/>
</dbReference>
<comment type="function">
    <text evidence="11">Catalyzes the reversible conversion of 2-phosphoglycerate (2-PG) into phosphoenolpyruvate (PEP). It is essential for the degradation of carbohydrates via glycolysis.</text>
</comment>
<dbReference type="PIRSF" id="PIRSF001400">
    <property type="entry name" value="Enolase"/>
    <property type="match status" value="1"/>
</dbReference>
<dbReference type="PANTHER" id="PTHR11902">
    <property type="entry name" value="ENOLASE"/>
    <property type="match status" value="1"/>
</dbReference>
<evidence type="ECO:0000256" key="5">
    <source>
        <dbReference type="ARBA" id="ARBA00022490"/>
    </source>
</evidence>
<dbReference type="InterPro" id="IPR020811">
    <property type="entry name" value="Enolase_N"/>
</dbReference>
<name>A0A6L5YD66_9BACT</name>
<dbReference type="PRINTS" id="PR00148">
    <property type="entry name" value="ENOLASE"/>
</dbReference>
<evidence type="ECO:0000256" key="4">
    <source>
        <dbReference type="ARBA" id="ARBA00017068"/>
    </source>
</evidence>
<keyword evidence="5 11" id="KW-0963">Cytoplasm</keyword>
<dbReference type="InterPro" id="IPR029017">
    <property type="entry name" value="Enolase-like_N"/>
</dbReference>
<dbReference type="FunFam" id="3.30.390.10:FF:000001">
    <property type="entry name" value="Enolase"/>
    <property type="match status" value="1"/>
</dbReference>
<dbReference type="Pfam" id="PF03952">
    <property type="entry name" value="Enolase_N"/>
    <property type="match status" value="1"/>
</dbReference>
<comment type="catalytic activity">
    <reaction evidence="11">
        <text>(2R)-2-phosphoglycerate = phosphoenolpyruvate + H2O</text>
        <dbReference type="Rhea" id="RHEA:10164"/>
        <dbReference type="ChEBI" id="CHEBI:15377"/>
        <dbReference type="ChEBI" id="CHEBI:58289"/>
        <dbReference type="ChEBI" id="CHEBI:58702"/>
        <dbReference type="EC" id="4.2.1.11"/>
    </reaction>
</comment>
<feature type="active site" description="Proton donor" evidence="11 12">
    <location>
        <position position="204"/>
    </location>
</feature>
<reference evidence="17 18" key="1">
    <citation type="submission" date="2019-08" db="EMBL/GenBank/DDBJ databases">
        <title>In-depth cultivation of the pig gut microbiome towards novel bacterial diversity and tailored functional studies.</title>
        <authorList>
            <person name="Wylensek D."/>
            <person name="Hitch T.C.A."/>
            <person name="Clavel T."/>
        </authorList>
    </citation>
    <scope>NUCLEOTIDE SEQUENCE [LARGE SCALE GENOMIC DNA]</scope>
    <source>
        <strain evidence="17 18">SM-530-WT-4B</strain>
    </source>
</reference>